<evidence type="ECO:0000313" key="3">
    <source>
        <dbReference type="Proteomes" id="UP000012166"/>
    </source>
</evidence>
<gene>
    <name evidence="2" type="ORF">LEP1GSC056_4137</name>
</gene>
<sequence length="62" mass="7611">MLPLLFLSSAYHFHFFFEFQKTQFLHFETRKKSFPNSSEHFLPERENQNQETKKRSTGKKQE</sequence>
<comment type="caution">
    <text evidence="2">The sequence shown here is derived from an EMBL/GenBank/DDBJ whole genome shotgun (WGS) entry which is preliminary data.</text>
</comment>
<name>A0ABC9SCW4_LEPBO</name>
<feature type="region of interest" description="Disordered" evidence="1">
    <location>
        <begin position="34"/>
        <end position="62"/>
    </location>
</feature>
<protein>
    <submittedName>
        <fullName evidence="2">Uncharacterized protein</fullName>
    </submittedName>
</protein>
<accession>A0ABC9SCW4</accession>
<organism evidence="2 3">
    <name type="scientific">Leptospira borgpetersenii str. Brem 328</name>
    <dbReference type="NCBI Taxonomy" id="1049780"/>
    <lineage>
        <taxon>Bacteria</taxon>
        <taxon>Pseudomonadati</taxon>
        <taxon>Spirochaetota</taxon>
        <taxon>Spirochaetia</taxon>
        <taxon>Leptospirales</taxon>
        <taxon>Leptospiraceae</taxon>
        <taxon>Leptospira</taxon>
    </lineage>
</organism>
<dbReference type="AlphaFoldDB" id="A0ABC9SCW4"/>
<evidence type="ECO:0000313" key="2">
    <source>
        <dbReference type="EMBL" id="EMN15638.1"/>
    </source>
</evidence>
<feature type="compositionally biased region" description="Basic and acidic residues" evidence="1">
    <location>
        <begin position="41"/>
        <end position="62"/>
    </location>
</feature>
<evidence type="ECO:0000256" key="1">
    <source>
        <dbReference type="SAM" id="MobiDB-lite"/>
    </source>
</evidence>
<proteinExistence type="predicted"/>
<dbReference type="EMBL" id="AHMS02000045">
    <property type="protein sequence ID" value="EMN15638.1"/>
    <property type="molecule type" value="Genomic_DNA"/>
</dbReference>
<reference evidence="2 3" key="1">
    <citation type="submission" date="2013-01" db="EMBL/GenBank/DDBJ databases">
        <authorList>
            <person name="Harkins D.M."/>
            <person name="Durkin A.S."/>
            <person name="Brinkac L.M."/>
            <person name="Haft D.H."/>
            <person name="Selengut J.D."/>
            <person name="Sanka R."/>
            <person name="DePew J."/>
            <person name="Purushe J."/>
            <person name="Hartskeerl R.A."/>
            <person name="Ahmed A."/>
            <person name="van der Linden H."/>
            <person name="Goris M.G.A."/>
            <person name="Vinetz J.M."/>
            <person name="Sutton G.G."/>
            <person name="Nierman W.C."/>
            <person name="Fouts D.E."/>
        </authorList>
    </citation>
    <scope>NUCLEOTIDE SEQUENCE [LARGE SCALE GENOMIC DNA]</scope>
    <source>
        <strain evidence="2 3">Brem 328</strain>
    </source>
</reference>
<dbReference type="Proteomes" id="UP000012166">
    <property type="component" value="Unassembled WGS sequence"/>
</dbReference>